<reference evidence="1 2" key="2">
    <citation type="journal article" date="2022" name="Mol. Ecol. Resour.">
        <title>The genomes of chicory, endive, great burdock and yacon provide insights into Asteraceae paleo-polyploidization history and plant inulin production.</title>
        <authorList>
            <person name="Fan W."/>
            <person name="Wang S."/>
            <person name="Wang H."/>
            <person name="Wang A."/>
            <person name="Jiang F."/>
            <person name="Liu H."/>
            <person name="Zhao H."/>
            <person name="Xu D."/>
            <person name="Zhang Y."/>
        </authorList>
    </citation>
    <scope>NUCLEOTIDE SEQUENCE [LARGE SCALE GENOMIC DNA]</scope>
    <source>
        <strain evidence="2">cv. Niubang</strain>
    </source>
</reference>
<comment type="caution">
    <text evidence="1">The sequence shown here is derived from an EMBL/GenBank/DDBJ whole genome shotgun (WGS) entry which is preliminary data.</text>
</comment>
<evidence type="ECO:0000313" key="2">
    <source>
        <dbReference type="Proteomes" id="UP001055879"/>
    </source>
</evidence>
<name>A0ACB9C0Y5_ARCLA</name>
<dbReference type="EMBL" id="CM042051">
    <property type="protein sequence ID" value="KAI3727812.1"/>
    <property type="molecule type" value="Genomic_DNA"/>
</dbReference>
<reference evidence="2" key="1">
    <citation type="journal article" date="2022" name="Mol. Ecol. Resour.">
        <title>The genomes of chicory, endive, great burdock and yacon provide insights into Asteraceae palaeo-polyploidization history and plant inulin production.</title>
        <authorList>
            <person name="Fan W."/>
            <person name="Wang S."/>
            <person name="Wang H."/>
            <person name="Wang A."/>
            <person name="Jiang F."/>
            <person name="Liu H."/>
            <person name="Zhao H."/>
            <person name="Xu D."/>
            <person name="Zhang Y."/>
        </authorList>
    </citation>
    <scope>NUCLEOTIDE SEQUENCE [LARGE SCALE GENOMIC DNA]</scope>
    <source>
        <strain evidence="2">cv. Niubang</strain>
    </source>
</reference>
<dbReference type="Proteomes" id="UP001055879">
    <property type="component" value="Linkage Group LG05"/>
</dbReference>
<keyword evidence="2" id="KW-1185">Reference proteome</keyword>
<proteinExistence type="predicted"/>
<accession>A0ACB9C0Y5</accession>
<sequence>MALDLFGLRCLTGIGNMPYSSFGSSGSWILMLVTYANLFSSLLLSTTMFFVTIATVNFSLWLRFWPWEIKGWFGQSFGSKSDANSSILVLQLLLLFLFFGLVIGVQENQNQLKILKLHGLDLRQWVCIGLCTKYAERARERMELFLESPHRPTTIDQEDKQCKVKKEAGRRYSAISMCKEAKTFKQSRHPIYPIFL</sequence>
<organism evidence="1 2">
    <name type="scientific">Arctium lappa</name>
    <name type="common">Greater burdock</name>
    <name type="synonym">Lappa major</name>
    <dbReference type="NCBI Taxonomy" id="4217"/>
    <lineage>
        <taxon>Eukaryota</taxon>
        <taxon>Viridiplantae</taxon>
        <taxon>Streptophyta</taxon>
        <taxon>Embryophyta</taxon>
        <taxon>Tracheophyta</taxon>
        <taxon>Spermatophyta</taxon>
        <taxon>Magnoliopsida</taxon>
        <taxon>eudicotyledons</taxon>
        <taxon>Gunneridae</taxon>
        <taxon>Pentapetalae</taxon>
        <taxon>asterids</taxon>
        <taxon>campanulids</taxon>
        <taxon>Asterales</taxon>
        <taxon>Asteraceae</taxon>
        <taxon>Carduoideae</taxon>
        <taxon>Cardueae</taxon>
        <taxon>Arctiinae</taxon>
        <taxon>Arctium</taxon>
    </lineage>
</organism>
<protein>
    <submittedName>
        <fullName evidence="1">Uncharacterized protein</fullName>
    </submittedName>
</protein>
<evidence type="ECO:0000313" key="1">
    <source>
        <dbReference type="EMBL" id="KAI3727812.1"/>
    </source>
</evidence>
<gene>
    <name evidence="1" type="ORF">L6452_16432</name>
</gene>